<reference evidence="1" key="1">
    <citation type="submission" date="2020-08" db="EMBL/GenBank/DDBJ databases">
        <title>Genome public.</title>
        <authorList>
            <person name="Liu C."/>
            <person name="Sun Q."/>
        </authorList>
    </citation>
    <scope>NUCLEOTIDE SEQUENCE</scope>
    <source>
        <strain evidence="1">NSJ-64</strain>
    </source>
</reference>
<comment type="caution">
    <text evidence="1">The sequence shown here is derived from an EMBL/GenBank/DDBJ whole genome shotgun (WGS) entry which is preliminary data.</text>
</comment>
<dbReference type="Proteomes" id="UP000623678">
    <property type="component" value="Unassembled WGS sequence"/>
</dbReference>
<evidence type="ECO:0000313" key="2">
    <source>
        <dbReference type="Proteomes" id="UP000623678"/>
    </source>
</evidence>
<sequence length="103" mass="11745">MENFKVIYRILNILEKAMDYDEFDMNSISAETMKISEARWIKLMMLLSKEGYIDGVIIKQSLDGEYAMSVSSPQITLKGLEYLEENSLMKKAAKLAKGIAEII</sequence>
<dbReference type="AlphaFoldDB" id="A0A926EPV9"/>
<organism evidence="1 2">
    <name type="scientific">Youxingia wuxianensis</name>
    <dbReference type="NCBI Taxonomy" id="2763678"/>
    <lineage>
        <taxon>Bacteria</taxon>
        <taxon>Bacillati</taxon>
        <taxon>Bacillota</taxon>
        <taxon>Clostridia</taxon>
        <taxon>Eubacteriales</taxon>
        <taxon>Oscillospiraceae</taxon>
        <taxon>Youxingia</taxon>
    </lineage>
</organism>
<protein>
    <recommendedName>
        <fullName evidence="3">YjcQ protein</fullName>
    </recommendedName>
</protein>
<name>A0A926EPV9_9FIRM</name>
<keyword evidence="2" id="KW-1185">Reference proteome</keyword>
<accession>A0A926EPV9</accession>
<dbReference type="SUPFAM" id="SSF46785">
    <property type="entry name" value="Winged helix' DNA-binding domain"/>
    <property type="match status" value="1"/>
</dbReference>
<dbReference type="Gene3D" id="1.10.10.10">
    <property type="entry name" value="Winged helix-like DNA-binding domain superfamily/Winged helix DNA-binding domain"/>
    <property type="match status" value="1"/>
</dbReference>
<dbReference type="EMBL" id="JACRTD010000023">
    <property type="protein sequence ID" value="MBC8586601.1"/>
    <property type="molecule type" value="Genomic_DNA"/>
</dbReference>
<dbReference type="InterPro" id="IPR036390">
    <property type="entry name" value="WH_DNA-bd_sf"/>
</dbReference>
<dbReference type="InterPro" id="IPR036388">
    <property type="entry name" value="WH-like_DNA-bd_sf"/>
</dbReference>
<gene>
    <name evidence="1" type="ORF">H8705_13560</name>
</gene>
<dbReference type="Pfam" id="PF09639">
    <property type="entry name" value="YjcQ"/>
    <property type="match status" value="1"/>
</dbReference>
<dbReference type="InterPro" id="IPR018597">
    <property type="entry name" value="Phage_Tuc2009_YjcQ"/>
</dbReference>
<proteinExistence type="predicted"/>
<evidence type="ECO:0000313" key="1">
    <source>
        <dbReference type="EMBL" id="MBC8586601.1"/>
    </source>
</evidence>
<evidence type="ECO:0008006" key="3">
    <source>
        <dbReference type="Google" id="ProtNLM"/>
    </source>
</evidence>